<gene>
    <name evidence="1" type="ORF">ATK78_0114</name>
</gene>
<dbReference type="Proteomes" id="UP000295620">
    <property type="component" value="Unassembled WGS sequence"/>
</dbReference>
<evidence type="ECO:0000313" key="2">
    <source>
        <dbReference type="Proteomes" id="UP000295620"/>
    </source>
</evidence>
<sequence>MKTITLIFSVFIILSAKKVTAQKIFNQKDSNATWQYIYPFGGKSYTLAIQSYKEGYKKELAGTGLNSTIYFGKNNGTKDQIFWKELAFIQYSEKPKYVDFNNDGIKDLLVFSGTGARGINEFYYLYLIEKKSHKLIKVKGFEKITNPEYNEKYKVIVGTGYAGKVNYSIYKIDKNNTIYEAAPSFEESKETTLDEQLDLIMKKQ</sequence>
<proteinExistence type="predicted"/>
<dbReference type="OrthoDB" id="670341at2"/>
<keyword evidence="2" id="KW-1185">Reference proteome</keyword>
<accession>A0A4R6SYA7</accession>
<dbReference type="AlphaFoldDB" id="A0A4R6SYA7"/>
<dbReference type="NCBIfam" id="NF047539">
    <property type="entry name" value="XAC2610_fam"/>
    <property type="match status" value="1"/>
</dbReference>
<evidence type="ECO:0008006" key="3">
    <source>
        <dbReference type="Google" id="ProtNLM"/>
    </source>
</evidence>
<dbReference type="SUPFAM" id="SSF69318">
    <property type="entry name" value="Integrin alpha N-terminal domain"/>
    <property type="match status" value="1"/>
</dbReference>
<dbReference type="RefSeq" id="WP_133574121.1">
    <property type="nucleotide sequence ID" value="NZ_SNYC01000003.1"/>
</dbReference>
<reference evidence="1 2" key="1">
    <citation type="submission" date="2019-03" db="EMBL/GenBank/DDBJ databases">
        <title>Genomic Encyclopedia of Archaeal and Bacterial Type Strains, Phase II (KMG-II): from individual species to whole genera.</title>
        <authorList>
            <person name="Goeker M."/>
        </authorList>
    </citation>
    <scope>NUCLEOTIDE SEQUENCE [LARGE SCALE GENOMIC DNA]</scope>
    <source>
        <strain evidence="1 2">DSM 19035</strain>
    </source>
</reference>
<evidence type="ECO:0000313" key="1">
    <source>
        <dbReference type="EMBL" id="TDQ11002.1"/>
    </source>
</evidence>
<protein>
    <recommendedName>
        <fullName evidence="3">VCBS repeat protein</fullName>
    </recommendedName>
</protein>
<dbReference type="InterPro" id="IPR028994">
    <property type="entry name" value="Integrin_alpha_N"/>
</dbReference>
<dbReference type="InterPro" id="IPR058087">
    <property type="entry name" value="XAC2610_dom"/>
</dbReference>
<dbReference type="EMBL" id="SNYC01000003">
    <property type="protein sequence ID" value="TDQ11002.1"/>
    <property type="molecule type" value="Genomic_DNA"/>
</dbReference>
<comment type="caution">
    <text evidence="1">The sequence shown here is derived from an EMBL/GenBank/DDBJ whole genome shotgun (WGS) entry which is preliminary data.</text>
</comment>
<organism evidence="1 2">
    <name type="scientific">Pedobacter metabolipauper</name>
    <dbReference type="NCBI Taxonomy" id="425513"/>
    <lineage>
        <taxon>Bacteria</taxon>
        <taxon>Pseudomonadati</taxon>
        <taxon>Bacteroidota</taxon>
        <taxon>Sphingobacteriia</taxon>
        <taxon>Sphingobacteriales</taxon>
        <taxon>Sphingobacteriaceae</taxon>
        <taxon>Pedobacter</taxon>
    </lineage>
</organism>
<name>A0A4R6SYA7_9SPHI</name>